<protein>
    <recommendedName>
        <fullName evidence="4">Lipoprotein</fullName>
    </recommendedName>
</protein>
<dbReference type="Proteomes" id="UP000255423">
    <property type="component" value="Unassembled WGS sequence"/>
</dbReference>
<dbReference type="RefSeq" id="WP_109572281.1">
    <property type="nucleotide sequence ID" value="NZ_UHJL01000001.1"/>
</dbReference>
<evidence type="ECO:0000256" key="1">
    <source>
        <dbReference type="SAM" id="SignalP"/>
    </source>
</evidence>
<name>A0A380RWR4_FIBSU</name>
<organism evidence="2 3">
    <name type="scientific">Fibrobacter succinogenes</name>
    <name type="common">Bacteroides succinogenes</name>
    <dbReference type="NCBI Taxonomy" id="833"/>
    <lineage>
        <taxon>Bacteria</taxon>
        <taxon>Pseudomonadati</taxon>
        <taxon>Fibrobacterota</taxon>
        <taxon>Fibrobacteria</taxon>
        <taxon>Fibrobacterales</taxon>
        <taxon>Fibrobacteraceae</taxon>
        <taxon>Fibrobacter</taxon>
    </lineage>
</organism>
<gene>
    <name evidence="2" type="ORF">SAMN05661053_0959</name>
</gene>
<proteinExistence type="predicted"/>
<dbReference type="AlphaFoldDB" id="A0A380RWR4"/>
<reference evidence="2 3" key="1">
    <citation type="submission" date="2017-08" db="EMBL/GenBank/DDBJ databases">
        <authorList>
            <person name="de Groot N.N."/>
        </authorList>
    </citation>
    <scope>NUCLEOTIDE SEQUENCE [LARGE SCALE GENOMIC DNA]</scope>
    <source>
        <strain evidence="2 3">HM2</strain>
    </source>
</reference>
<evidence type="ECO:0000313" key="2">
    <source>
        <dbReference type="EMBL" id="SUQ19719.1"/>
    </source>
</evidence>
<sequence>MNVAFALLVLISFSSSFAACGSYAAWVRSPDCSLQVFSCDSKKCMVGVRGVEMFPFDYGCDSEDEFIENVKKRFGRDIPKGRYNAPFRYGNMARQYEPGLIRSGCDFLKVEPVDGIDSVTVALKPKKTGVCPVSVKDSNLRERMYLAVVNKTMGRWNITLEHNQETDESYESEFTFFELPFPLFVKQCEADRCDFMYAEKLPFPYKGRKAVLLTNEQRFKPKCNFVKVESSDSKNVSGTFVLSGTGRCRIQIDERKEPVYNVLNVKKVDGQYQVELE</sequence>
<evidence type="ECO:0008006" key="4">
    <source>
        <dbReference type="Google" id="ProtNLM"/>
    </source>
</evidence>
<dbReference type="EMBL" id="UHJL01000001">
    <property type="protein sequence ID" value="SUQ19719.1"/>
    <property type="molecule type" value="Genomic_DNA"/>
</dbReference>
<keyword evidence="1" id="KW-0732">Signal</keyword>
<evidence type="ECO:0000313" key="3">
    <source>
        <dbReference type="Proteomes" id="UP000255423"/>
    </source>
</evidence>
<accession>A0A380RWR4</accession>
<feature type="chain" id="PRO_5016937997" description="Lipoprotein" evidence="1">
    <location>
        <begin position="19"/>
        <end position="277"/>
    </location>
</feature>
<feature type="signal peptide" evidence="1">
    <location>
        <begin position="1"/>
        <end position="18"/>
    </location>
</feature>